<dbReference type="InterPro" id="IPR023753">
    <property type="entry name" value="FAD/NAD-binding_dom"/>
</dbReference>
<dbReference type="GO" id="GO:0016651">
    <property type="term" value="F:oxidoreductase activity, acting on NAD(P)H"/>
    <property type="evidence" value="ECO:0007669"/>
    <property type="project" value="TreeGrafter"/>
</dbReference>
<organism evidence="6 7">
    <name type="scientific">Microlunatus elymi</name>
    <dbReference type="NCBI Taxonomy" id="2596828"/>
    <lineage>
        <taxon>Bacteria</taxon>
        <taxon>Bacillati</taxon>
        <taxon>Actinomycetota</taxon>
        <taxon>Actinomycetes</taxon>
        <taxon>Propionibacteriales</taxon>
        <taxon>Propionibacteriaceae</taxon>
        <taxon>Microlunatus</taxon>
    </lineage>
</organism>
<dbReference type="PANTHER" id="PTHR43557">
    <property type="entry name" value="APOPTOSIS-INDUCING FACTOR 1"/>
    <property type="match status" value="1"/>
</dbReference>
<dbReference type="AlphaFoldDB" id="A0A516PXV2"/>
<keyword evidence="7" id="KW-1185">Reference proteome</keyword>
<dbReference type="GO" id="GO:0005737">
    <property type="term" value="C:cytoplasm"/>
    <property type="evidence" value="ECO:0007669"/>
    <property type="project" value="TreeGrafter"/>
</dbReference>
<reference evidence="6 7" key="1">
    <citation type="submission" date="2019-07" db="EMBL/GenBank/DDBJ databases">
        <title>Microlunatus dokdonensis sp. nov. isolated from the rhizospheric soil of the wild plant Elymus tsukushiensis.</title>
        <authorList>
            <person name="Ghim S.-Y."/>
            <person name="Hwang Y.-J."/>
            <person name="Son J.-S."/>
            <person name="Shin J.-H."/>
        </authorList>
    </citation>
    <scope>NUCLEOTIDE SEQUENCE [LARGE SCALE GENOMIC DNA]</scope>
    <source>
        <strain evidence="6 7">KUDC0627</strain>
    </source>
</reference>
<dbReference type="KEGG" id="mik:FOE78_07665"/>
<accession>A0A516PXV2</accession>
<evidence type="ECO:0000313" key="7">
    <source>
        <dbReference type="Proteomes" id="UP000319263"/>
    </source>
</evidence>
<evidence type="ECO:0000256" key="3">
    <source>
        <dbReference type="ARBA" id="ARBA00022827"/>
    </source>
</evidence>
<dbReference type="EMBL" id="CP041692">
    <property type="protein sequence ID" value="QDP95791.1"/>
    <property type="molecule type" value="Genomic_DNA"/>
</dbReference>
<sequence>MSDSDAGMVIVGGGLGGVRAIEELRNQGYQGSITLVAAESKLPYERPVLSKGYLLGNEPLESAFVHDQQWFDDHRVEVVLDDPAVSIDRDQHQVSTASGHTIGYHKLLLATGSAPRKLPLPGADADGVYTLRNVGDAEKIKAVIESGGPLVIIGGGWIGLEVAAAAREHGVEVTVLEAAEEPLLAVMGTEVAKVFAGLHREHGVNLITGAKVQELITADGRVTAVRSADAEHPAAAVIMGVGAAPRLDLATDAGLEVDHGVLTDASLRTTDPDVYAVGDIAAVDHPLIDGRVRVEHWAWANDGGPVAARAMLGQDATMDFLPFFFTDQYDLGMEYIGYLPPHSDARVELRGDVPGRAFAAYWIVQDKVVAGMHVNLWDTGIDPIKEIVLSGDPSRIA</sequence>
<dbReference type="RefSeq" id="WP_143985758.1">
    <property type="nucleotide sequence ID" value="NZ_CP041692.1"/>
</dbReference>
<comment type="cofactor">
    <cofactor evidence="1">
        <name>FAD</name>
        <dbReference type="ChEBI" id="CHEBI:57692"/>
    </cofactor>
</comment>
<dbReference type="PRINTS" id="PR00368">
    <property type="entry name" value="FADPNR"/>
</dbReference>
<dbReference type="InterPro" id="IPR036188">
    <property type="entry name" value="FAD/NAD-bd_sf"/>
</dbReference>
<dbReference type="Proteomes" id="UP000319263">
    <property type="component" value="Chromosome"/>
</dbReference>
<dbReference type="Gene3D" id="3.30.390.30">
    <property type="match status" value="1"/>
</dbReference>
<dbReference type="OrthoDB" id="3568330at2"/>
<dbReference type="SUPFAM" id="SSF51905">
    <property type="entry name" value="FAD/NAD(P)-binding domain"/>
    <property type="match status" value="2"/>
</dbReference>
<keyword evidence="2" id="KW-0285">Flavoprotein</keyword>
<dbReference type="SUPFAM" id="SSF55424">
    <property type="entry name" value="FAD/NAD-linked reductases, dimerisation (C-terminal) domain"/>
    <property type="match status" value="1"/>
</dbReference>
<keyword evidence="4" id="KW-0560">Oxidoreductase</keyword>
<dbReference type="Gene3D" id="3.50.50.60">
    <property type="entry name" value="FAD/NAD(P)-binding domain"/>
    <property type="match status" value="2"/>
</dbReference>
<proteinExistence type="predicted"/>
<evidence type="ECO:0000256" key="1">
    <source>
        <dbReference type="ARBA" id="ARBA00001974"/>
    </source>
</evidence>
<name>A0A516PXV2_9ACTN</name>
<dbReference type="InterPro" id="IPR016156">
    <property type="entry name" value="FAD/NAD-linked_Rdtase_dimer_sf"/>
</dbReference>
<dbReference type="PANTHER" id="PTHR43557:SF2">
    <property type="entry name" value="RIESKE DOMAIN-CONTAINING PROTEIN-RELATED"/>
    <property type="match status" value="1"/>
</dbReference>
<evidence type="ECO:0000259" key="5">
    <source>
        <dbReference type="Pfam" id="PF07992"/>
    </source>
</evidence>
<dbReference type="Pfam" id="PF07992">
    <property type="entry name" value="Pyr_redox_2"/>
    <property type="match status" value="1"/>
</dbReference>
<evidence type="ECO:0000313" key="6">
    <source>
        <dbReference type="EMBL" id="QDP95791.1"/>
    </source>
</evidence>
<evidence type="ECO:0000256" key="4">
    <source>
        <dbReference type="ARBA" id="ARBA00023002"/>
    </source>
</evidence>
<feature type="domain" description="FAD/NAD(P)-binding" evidence="5">
    <location>
        <begin position="8"/>
        <end position="300"/>
    </location>
</feature>
<evidence type="ECO:0000256" key="2">
    <source>
        <dbReference type="ARBA" id="ARBA00022630"/>
    </source>
</evidence>
<gene>
    <name evidence="6" type="ORF">FOE78_07665</name>
</gene>
<protein>
    <submittedName>
        <fullName evidence="6">NAD(P)/FAD-dependent oxidoreductase</fullName>
    </submittedName>
</protein>
<dbReference type="PRINTS" id="PR00411">
    <property type="entry name" value="PNDRDTASEI"/>
</dbReference>
<dbReference type="InterPro" id="IPR050446">
    <property type="entry name" value="FAD-oxidoreductase/Apoptosis"/>
</dbReference>
<keyword evidence="3" id="KW-0274">FAD</keyword>